<keyword evidence="7" id="KW-1185">Reference proteome</keyword>
<keyword evidence="4" id="KW-0804">Transcription</keyword>
<dbReference type="RefSeq" id="WP_129224481.1">
    <property type="nucleotide sequence ID" value="NZ_QYBB01000004.1"/>
</dbReference>
<reference evidence="6 7" key="2">
    <citation type="submission" date="2019-02" db="EMBL/GenBank/DDBJ databases">
        <title>'Lichenibacterium ramalinii' gen. nov. sp. nov., 'Lichenibacterium minor' gen. nov. sp. nov.</title>
        <authorList>
            <person name="Pankratov T."/>
        </authorList>
    </citation>
    <scope>NUCLEOTIDE SEQUENCE [LARGE SCALE GENOMIC DNA]</scope>
    <source>
        <strain evidence="6 7">RmlP026</strain>
    </source>
</reference>
<evidence type="ECO:0000256" key="4">
    <source>
        <dbReference type="ARBA" id="ARBA00023163"/>
    </source>
</evidence>
<evidence type="ECO:0000256" key="3">
    <source>
        <dbReference type="ARBA" id="ARBA00023125"/>
    </source>
</evidence>
<dbReference type="SUPFAM" id="SSF53850">
    <property type="entry name" value="Periplasmic binding protein-like II"/>
    <property type="match status" value="1"/>
</dbReference>
<dbReference type="AlphaFoldDB" id="A0A4Q2U914"/>
<dbReference type="Gene3D" id="1.10.10.10">
    <property type="entry name" value="Winged helix-like DNA-binding domain superfamily/Winged helix DNA-binding domain"/>
    <property type="match status" value="1"/>
</dbReference>
<gene>
    <name evidence="6" type="ORF">D3273_05930</name>
</gene>
<dbReference type="PROSITE" id="PS50931">
    <property type="entry name" value="HTH_LYSR"/>
    <property type="match status" value="1"/>
</dbReference>
<dbReference type="Pfam" id="PF03466">
    <property type="entry name" value="LysR_substrate"/>
    <property type="match status" value="1"/>
</dbReference>
<dbReference type="Pfam" id="PF00126">
    <property type="entry name" value="HTH_1"/>
    <property type="match status" value="1"/>
</dbReference>
<dbReference type="Proteomes" id="UP000290759">
    <property type="component" value="Unassembled WGS sequence"/>
</dbReference>
<dbReference type="InterPro" id="IPR036388">
    <property type="entry name" value="WH-like_DNA-bd_sf"/>
</dbReference>
<organism evidence="6 7">
    <name type="scientific">Lichenibacterium minor</name>
    <dbReference type="NCBI Taxonomy" id="2316528"/>
    <lineage>
        <taxon>Bacteria</taxon>
        <taxon>Pseudomonadati</taxon>
        <taxon>Pseudomonadota</taxon>
        <taxon>Alphaproteobacteria</taxon>
        <taxon>Hyphomicrobiales</taxon>
        <taxon>Lichenihabitantaceae</taxon>
        <taxon>Lichenibacterium</taxon>
    </lineage>
</organism>
<keyword evidence="2" id="KW-0805">Transcription regulation</keyword>
<accession>A0A4Q2U914</accession>
<dbReference type="PANTHER" id="PTHR30126:SF91">
    <property type="entry name" value="LYSR FAMILY TRANSCRIPTIONAL REGULATOR"/>
    <property type="match status" value="1"/>
</dbReference>
<dbReference type="PANTHER" id="PTHR30126">
    <property type="entry name" value="HTH-TYPE TRANSCRIPTIONAL REGULATOR"/>
    <property type="match status" value="1"/>
</dbReference>
<proteinExistence type="inferred from homology"/>
<evidence type="ECO:0000313" key="7">
    <source>
        <dbReference type="Proteomes" id="UP000290759"/>
    </source>
</evidence>
<dbReference type="GO" id="GO:0000976">
    <property type="term" value="F:transcription cis-regulatory region binding"/>
    <property type="evidence" value="ECO:0007669"/>
    <property type="project" value="TreeGrafter"/>
</dbReference>
<dbReference type="InterPro" id="IPR000847">
    <property type="entry name" value="LysR_HTH_N"/>
</dbReference>
<sequence length="299" mass="31212">MPALGSPSLDQLRTFVAVAEAGSFSAAARALNRQQSVVSYAIANLEEQLGGLKLFDRATRRPTLTEAGATLLAEARKVAMGVDGLRARATGLLAGLEAELAVVVDVMLPTPTLVEALAAFRTAFPTVTLRLSVEALGAVARLVLDGTCAVGVCGPLARTTPGLDHRPLGGVRLLPVAAPDHPLAQMRGPIPPAALRDHVQLVLADRSDLTRGQDFGVLSPETWRLGDLGAKHALLIGGLGWGGMPDAMVAGDVAAGRLIVLHIDGWGPVEYGIFAVHRSGELPGPAGRWFVDRLASSRF</sequence>
<dbReference type="OrthoDB" id="196624at2"/>
<evidence type="ECO:0000256" key="2">
    <source>
        <dbReference type="ARBA" id="ARBA00023015"/>
    </source>
</evidence>
<dbReference type="SUPFAM" id="SSF46785">
    <property type="entry name" value="Winged helix' DNA-binding domain"/>
    <property type="match status" value="1"/>
</dbReference>
<evidence type="ECO:0000313" key="6">
    <source>
        <dbReference type="EMBL" id="RYC32990.1"/>
    </source>
</evidence>
<name>A0A4Q2U914_9HYPH</name>
<dbReference type="EMBL" id="QYBB01000004">
    <property type="protein sequence ID" value="RYC32990.1"/>
    <property type="molecule type" value="Genomic_DNA"/>
</dbReference>
<dbReference type="GO" id="GO:0003700">
    <property type="term" value="F:DNA-binding transcription factor activity"/>
    <property type="evidence" value="ECO:0007669"/>
    <property type="project" value="InterPro"/>
</dbReference>
<keyword evidence="3" id="KW-0238">DNA-binding</keyword>
<dbReference type="Gene3D" id="3.40.190.290">
    <property type="match status" value="1"/>
</dbReference>
<feature type="domain" description="HTH lysR-type" evidence="5">
    <location>
        <begin position="7"/>
        <end position="65"/>
    </location>
</feature>
<dbReference type="FunFam" id="1.10.10.10:FF:000001">
    <property type="entry name" value="LysR family transcriptional regulator"/>
    <property type="match status" value="1"/>
</dbReference>
<dbReference type="InterPro" id="IPR036390">
    <property type="entry name" value="WH_DNA-bd_sf"/>
</dbReference>
<comment type="similarity">
    <text evidence="1">Belongs to the LysR transcriptional regulatory family.</text>
</comment>
<protein>
    <submittedName>
        <fullName evidence="6">LysR family transcriptional regulator</fullName>
    </submittedName>
</protein>
<evidence type="ECO:0000256" key="1">
    <source>
        <dbReference type="ARBA" id="ARBA00009437"/>
    </source>
</evidence>
<dbReference type="InterPro" id="IPR005119">
    <property type="entry name" value="LysR_subst-bd"/>
</dbReference>
<comment type="caution">
    <text evidence="6">The sequence shown here is derived from an EMBL/GenBank/DDBJ whole genome shotgun (WGS) entry which is preliminary data.</text>
</comment>
<reference evidence="6 7" key="1">
    <citation type="submission" date="2018-12" db="EMBL/GenBank/DDBJ databases">
        <authorList>
            <person name="Grouzdev D.S."/>
            <person name="Krutkina M.S."/>
        </authorList>
    </citation>
    <scope>NUCLEOTIDE SEQUENCE [LARGE SCALE GENOMIC DNA]</scope>
    <source>
        <strain evidence="6 7">RmlP026</strain>
    </source>
</reference>
<evidence type="ECO:0000259" key="5">
    <source>
        <dbReference type="PROSITE" id="PS50931"/>
    </source>
</evidence>